<name>A0A4R6YSC0_9GAMM</name>
<comment type="caution">
    <text evidence="1">The sequence shown here is derived from an EMBL/GenBank/DDBJ whole genome shotgun (WGS) entry which is preliminary data.</text>
</comment>
<sequence>MKRLIEIRAYRLKPGTLADFHNVVVGEVMPLLAPAMDVVAFGPSPHEPDCYFLVRAYASLADLQMQQNAFYGSATWVQGPRAQVLGYIASFLNTVLWLSADAVEDLRRNNAAA</sequence>
<dbReference type="RefSeq" id="WP_133819898.1">
    <property type="nucleotide sequence ID" value="NZ_SNZH01000011.1"/>
</dbReference>
<evidence type="ECO:0000313" key="2">
    <source>
        <dbReference type="Proteomes" id="UP000295293"/>
    </source>
</evidence>
<dbReference type="InterPro" id="IPR011008">
    <property type="entry name" value="Dimeric_a/b-barrel"/>
</dbReference>
<dbReference type="OrthoDB" id="9809695at2"/>
<accession>A0A4R6YSC0</accession>
<reference evidence="1 2" key="1">
    <citation type="submission" date="2019-03" db="EMBL/GenBank/DDBJ databases">
        <title>Genomic Encyclopedia of Type Strains, Phase IV (KMG-IV): sequencing the most valuable type-strain genomes for metagenomic binning, comparative biology and taxonomic classification.</title>
        <authorList>
            <person name="Goeker M."/>
        </authorList>
    </citation>
    <scope>NUCLEOTIDE SEQUENCE [LARGE SCALE GENOMIC DNA]</scope>
    <source>
        <strain evidence="1 2">DSM 21667</strain>
    </source>
</reference>
<dbReference type="EMBL" id="SNZH01000011">
    <property type="protein sequence ID" value="TDR41141.1"/>
    <property type="molecule type" value="Genomic_DNA"/>
</dbReference>
<keyword evidence="2" id="KW-1185">Reference proteome</keyword>
<dbReference type="SUPFAM" id="SSF54909">
    <property type="entry name" value="Dimeric alpha+beta barrel"/>
    <property type="match status" value="1"/>
</dbReference>
<evidence type="ECO:0000313" key="1">
    <source>
        <dbReference type="EMBL" id="TDR41141.1"/>
    </source>
</evidence>
<dbReference type="Gene3D" id="3.30.70.100">
    <property type="match status" value="1"/>
</dbReference>
<proteinExistence type="predicted"/>
<organism evidence="1 2">
    <name type="scientific">Tahibacter aquaticus</name>
    <dbReference type="NCBI Taxonomy" id="520092"/>
    <lineage>
        <taxon>Bacteria</taxon>
        <taxon>Pseudomonadati</taxon>
        <taxon>Pseudomonadota</taxon>
        <taxon>Gammaproteobacteria</taxon>
        <taxon>Lysobacterales</taxon>
        <taxon>Rhodanobacteraceae</taxon>
        <taxon>Tahibacter</taxon>
    </lineage>
</organism>
<dbReference type="Proteomes" id="UP000295293">
    <property type="component" value="Unassembled WGS sequence"/>
</dbReference>
<gene>
    <name evidence="1" type="ORF">DFR29_11153</name>
</gene>
<dbReference type="AlphaFoldDB" id="A0A4R6YSC0"/>
<protein>
    <submittedName>
        <fullName evidence="1">NIPSNAP protein</fullName>
    </submittedName>
</protein>